<dbReference type="OrthoDB" id="8138978at2"/>
<accession>Q07JP1</accession>
<evidence type="ECO:0000313" key="6">
    <source>
        <dbReference type="EMBL" id="ABJ07843.1"/>
    </source>
</evidence>
<name>Q07JP1_RHOP5</name>
<evidence type="ECO:0000256" key="5">
    <source>
        <dbReference type="SAM" id="Phobius"/>
    </source>
</evidence>
<dbReference type="InterPro" id="IPR003825">
    <property type="entry name" value="Colicin-V_CvpA"/>
</dbReference>
<keyword evidence="4 5" id="KW-0472">Membrane</keyword>
<feature type="transmembrane region" description="Helical" evidence="5">
    <location>
        <begin position="6"/>
        <end position="24"/>
    </location>
</feature>
<evidence type="ECO:0000256" key="3">
    <source>
        <dbReference type="ARBA" id="ARBA00022989"/>
    </source>
</evidence>
<comment type="subcellular location">
    <subcellularLocation>
        <location evidence="1">Membrane</location>
        <topology evidence="1">Multi-pass membrane protein</topology>
    </subcellularLocation>
</comment>
<evidence type="ECO:0000256" key="4">
    <source>
        <dbReference type="ARBA" id="ARBA00023136"/>
    </source>
</evidence>
<protein>
    <submittedName>
        <fullName evidence="6">Colicin V production protein</fullName>
    </submittedName>
</protein>
<organism evidence="6">
    <name type="scientific">Rhodopseudomonas palustris (strain BisA53)</name>
    <dbReference type="NCBI Taxonomy" id="316055"/>
    <lineage>
        <taxon>Bacteria</taxon>
        <taxon>Pseudomonadati</taxon>
        <taxon>Pseudomonadota</taxon>
        <taxon>Alphaproteobacteria</taxon>
        <taxon>Hyphomicrobiales</taxon>
        <taxon>Nitrobacteraceae</taxon>
        <taxon>Rhodopseudomonas</taxon>
    </lineage>
</organism>
<dbReference type="PANTHER" id="PTHR36926:SF1">
    <property type="entry name" value="COLICIN V PRODUCTION PROTEIN"/>
    <property type="match status" value="1"/>
</dbReference>
<dbReference type="HOGENOM" id="CLU_1560031_0_0_5"/>
<evidence type="ECO:0000256" key="1">
    <source>
        <dbReference type="ARBA" id="ARBA00004141"/>
    </source>
</evidence>
<gene>
    <name evidence="6" type="ordered locus">RPE_3917</name>
</gene>
<dbReference type="PANTHER" id="PTHR36926">
    <property type="entry name" value="COLICIN V PRODUCTION PROTEIN"/>
    <property type="match status" value="1"/>
</dbReference>
<evidence type="ECO:0000256" key="2">
    <source>
        <dbReference type="ARBA" id="ARBA00022692"/>
    </source>
</evidence>
<dbReference type="AlphaFoldDB" id="Q07JP1"/>
<dbReference type="GO" id="GO:0016020">
    <property type="term" value="C:membrane"/>
    <property type="evidence" value="ECO:0007669"/>
    <property type="project" value="UniProtKB-SubCell"/>
</dbReference>
<dbReference type="eggNOG" id="COG1286">
    <property type="taxonomic scope" value="Bacteria"/>
</dbReference>
<feature type="transmembrane region" description="Helical" evidence="5">
    <location>
        <begin position="103"/>
        <end position="125"/>
    </location>
</feature>
<feature type="transmembrane region" description="Helical" evidence="5">
    <location>
        <begin position="31"/>
        <end position="49"/>
    </location>
</feature>
<keyword evidence="3 5" id="KW-1133">Transmembrane helix</keyword>
<keyword evidence="2 5" id="KW-0812">Transmembrane</keyword>
<dbReference type="GO" id="GO:0009403">
    <property type="term" value="P:toxin biosynthetic process"/>
    <property type="evidence" value="ECO:0007669"/>
    <property type="project" value="InterPro"/>
</dbReference>
<proteinExistence type="predicted"/>
<dbReference type="EMBL" id="CP000463">
    <property type="protein sequence ID" value="ABJ07843.1"/>
    <property type="molecule type" value="Genomic_DNA"/>
</dbReference>
<dbReference type="STRING" id="316055.RPE_3917"/>
<dbReference type="InterPro" id="IPR052719">
    <property type="entry name" value="CvpA-like"/>
</dbReference>
<feature type="transmembrane region" description="Helical" evidence="5">
    <location>
        <begin position="61"/>
        <end position="82"/>
    </location>
</feature>
<dbReference type="Pfam" id="PF02674">
    <property type="entry name" value="Colicin_V"/>
    <property type="match status" value="1"/>
</dbReference>
<reference evidence="6" key="1">
    <citation type="submission" date="2006-09" db="EMBL/GenBank/DDBJ databases">
        <title>Complete sequence of Rhodopseudomonas palustris BisA53.</title>
        <authorList>
            <consortium name="US DOE Joint Genome Institute"/>
            <person name="Copeland A."/>
            <person name="Lucas S."/>
            <person name="Lapidus A."/>
            <person name="Barry K."/>
            <person name="Detter J.C."/>
            <person name="Glavina del Rio T."/>
            <person name="Hammon N."/>
            <person name="Israni S."/>
            <person name="Dalin E."/>
            <person name="Tice H."/>
            <person name="Pitluck S."/>
            <person name="Chain P."/>
            <person name="Malfatti S."/>
            <person name="Shin M."/>
            <person name="Vergez L."/>
            <person name="Schmutz J."/>
            <person name="Larimer F."/>
            <person name="Land M."/>
            <person name="Hauser L."/>
            <person name="Pelletier D.A."/>
            <person name="Kyrpides N."/>
            <person name="Kim E."/>
            <person name="Harwood C.S."/>
            <person name="Oda Y."/>
            <person name="Richardson P."/>
        </authorList>
    </citation>
    <scope>NUCLEOTIDE SEQUENCE [LARGE SCALE GENOMIC DNA]</scope>
    <source>
        <strain evidence="6">BisA53</strain>
    </source>
</reference>
<sequence>MNSFDAVLYFALAAAVVLGFRSGLLRSAATIFGYLIAMPVALWVTSWIVPRIDTGPGLLPGQNSLVFVAAFLVSGIVLGGLLRSAINEIVGDQIGAFDRFGGAALGAVRIGLVAVTVVLVFDALIPVHATPAFLVGSQLRPLLSAAAQRGVKSLPPEAASYIERLKLAQRI</sequence>
<dbReference type="KEGG" id="rpe:RPE_3917"/>